<feature type="transmembrane region" description="Helical" evidence="15">
    <location>
        <begin position="828"/>
        <end position="847"/>
    </location>
</feature>
<comment type="similarity">
    <text evidence="2 15">Belongs to the anion exchanger (TC 2.A.31) family.</text>
</comment>
<feature type="compositionally biased region" description="Basic residues" evidence="16">
    <location>
        <begin position="68"/>
        <end position="80"/>
    </location>
</feature>
<dbReference type="FunFam" id="3.40.930.10:FF:000002">
    <property type="entry name" value="Anion exchange protein"/>
    <property type="match status" value="1"/>
</dbReference>
<dbReference type="Gene3D" id="3.40.930.10">
    <property type="entry name" value="Mannitol-specific EII, Chain A"/>
    <property type="match status" value="1"/>
</dbReference>
<evidence type="ECO:0000256" key="15">
    <source>
        <dbReference type="RuleBase" id="RU362035"/>
    </source>
</evidence>
<dbReference type="GO" id="GO:0008510">
    <property type="term" value="F:sodium:bicarbonate symporter activity"/>
    <property type="evidence" value="ECO:0007669"/>
    <property type="project" value="TreeGrafter"/>
</dbReference>
<keyword evidence="5 15" id="KW-0812">Transmembrane</keyword>
<name>A0A6J0J043_9PASS</name>
<feature type="transmembrane region" description="Helical" evidence="15">
    <location>
        <begin position="1005"/>
        <end position="1036"/>
    </location>
</feature>
<feature type="compositionally biased region" description="Basic and acidic residues" evidence="16">
    <location>
        <begin position="1059"/>
        <end position="1068"/>
    </location>
</feature>
<comment type="catalytic activity">
    <reaction evidence="13">
        <text>2 hydrogencarbonate(out) + Na(+)(out) = 2 hydrogencarbonate(in) + Na(+)(in)</text>
        <dbReference type="Rhea" id="RHEA:72215"/>
        <dbReference type="ChEBI" id="CHEBI:17544"/>
        <dbReference type="ChEBI" id="CHEBI:29101"/>
    </reaction>
</comment>
<dbReference type="GO" id="GO:0008509">
    <property type="term" value="F:monoatomic anion transmembrane transporter activity"/>
    <property type="evidence" value="ECO:0007669"/>
    <property type="project" value="InterPro"/>
</dbReference>
<evidence type="ECO:0000313" key="20">
    <source>
        <dbReference type="RefSeq" id="XP_017692250.1"/>
    </source>
</evidence>
<feature type="domain" description="Bicarbonate transporter-like transmembrane" evidence="17">
    <location>
        <begin position="492"/>
        <end position="1056"/>
    </location>
</feature>
<dbReference type="InterPro" id="IPR003024">
    <property type="entry name" value="Na/HCO3_transpt"/>
</dbReference>
<protein>
    <recommendedName>
        <fullName evidence="15">Anion exchange protein</fullName>
    </recommendedName>
</protein>
<keyword evidence="11" id="KW-0739">Sodium transport</keyword>
<evidence type="ECO:0000259" key="18">
    <source>
        <dbReference type="Pfam" id="PF07565"/>
    </source>
</evidence>
<feature type="transmembrane region" description="Helical" evidence="15">
    <location>
        <begin position="954"/>
        <end position="973"/>
    </location>
</feature>
<accession>A0A6J0J043</accession>
<dbReference type="PANTHER" id="PTHR11453:SF10">
    <property type="entry name" value="ELECTROGENIC SODIUM BICARBONATE COTRANSPORTER 1"/>
    <property type="match status" value="1"/>
</dbReference>
<feature type="transmembrane region" description="Helical" evidence="15">
    <location>
        <begin position="780"/>
        <end position="798"/>
    </location>
</feature>
<dbReference type="PRINTS" id="PR01232">
    <property type="entry name" value="NAHCO3TRSPRT"/>
</dbReference>
<evidence type="ECO:0000259" key="17">
    <source>
        <dbReference type="Pfam" id="PF00955"/>
    </source>
</evidence>
<feature type="transmembrane region" description="Helical" evidence="15">
    <location>
        <begin position="928"/>
        <end position="947"/>
    </location>
</feature>
<keyword evidence="6" id="KW-0769">Symport</keyword>
<reference evidence="20" key="1">
    <citation type="submission" date="2025-08" db="UniProtKB">
        <authorList>
            <consortium name="RefSeq"/>
        </authorList>
    </citation>
    <scope>IDENTIFICATION</scope>
</reference>
<dbReference type="GO" id="GO:0051453">
    <property type="term" value="P:regulation of intracellular pH"/>
    <property type="evidence" value="ECO:0007669"/>
    <property type="project" value="TreeGrafter"/>
</dbReference>
<keyword evidence="3 15" id="KW-0813">Transport</keyword>
<evidence type="ECO:0000256" key="5">
    <source>
        <dbReference type="ARBA" id="ARBA00022692"/>
    </source>
</evidence>
<organism evidence="19 20">
    <name type="scientific">Lepidothrix coronata</name>
    <name type="common">blue-crowned manakin</name>
    <dbReference type="NCBI Taxonomy" id="321398"/>
    <lineage>
        <taxon>Eukaryota</taxon>
        <taxon>Metazoa</taxon>
        <taxon>Chordata</taxon>
        <taxon>Craniata</taxon>
        <taxon>Vertebrata</taxon>
        <taxon>Euteleostomi</taxon>
        <taxon>Archelosauria</taxon>
        <taxon>Archosauria</taxon>
        <taxon>Dinosauria</taxon>
        <taxon>Saurischia</taxon>
        <taxon>Theropoda</taxon>
        <taxon>Coelurosauria</taxon>
        <taxon>Aves</taxon>
        <taxon>Neognathae</taxon>
        <taxon>Neoaves</taxon>
        <taxon>Telluraves</taxon>
        <taxon>Australaves</taxon>
        <taxon>Passeriformes</taxon>
        <taxon>Pipridae</taxon>
        <taxon>Lepidothrix</taxon>
    </lineage>
</organism>
<comment type="catalytic activity">
    <reaction evidence="12">
        <text>3 hydrogencarbonate(out) + Na(+)(out) = 3 hydrogencarbonate(in) + Na(+)(in)</text>
        <dbReference type="Rhea" id="RHEA:72219"/>
        <dbReference type="ChEBI" id="CHEBI:17544"/>
        <dbReference type="ChEBI" id="CHEBI:29101"/>
    </reaction>
</comment>
<dbReference type="Pfam" id="PF07565">
    <property type="entry name" value="Band_3_cyto"/>
    <property type="match status" value="1"/>
</dbReference>
<comment type="caution">
    <text evidence="15">Lacks conserved residue(s) required for the propagation of feature annotation.</text>
</comment>
<sequence>MWKASCCEQLVLLLKEPMGQLDLWKDWRMEDEAVLDRGASFLKHVCDEEEVEGHHTIYIGVHVPKSYRRRRRHRRRPGHKEKKEKEKISENYSDKSDVENADETSSSILKPLISPAAERIRFILGEEDDSPAPPQLFTELDELLAVDGQEMEWKETARWIKFEEKVEQGGERWSKPHVATLSLHSLFELRTCIEKGSIMLDMEASSLPQVVEMIVDNQIETGLLKPELKDKVTYTLLRKHRHQTKKSNLRSLADIGKTVSSATRSPLESSVPCLATRTLDDELGVQRSPSVGWLSSPAMAHRNLTSTSLNDISDKPEKDQLKNKFMKKLPRDAEASNVLVGEVDFLEGPFIAFVRLQQAVMLGALTEVPVPTRFLFILLGPKGKAKSYHEIGRAIATLMSDEVFHDIAYKAKDRQDLIAGIDEFLDEVIVLPPGEWDPAIRIEPPKSLPSSDKRKNMYSGGENLQMNGDTPHDGGHGGGGHGDCEELQRTGRFCGGLIKDIKRKAPFFASDFYDALNIQALSAILFIYLATVTNAITFGGLLGDATENMQGVLESFLGTAVTGAIFCLLAGQPLTILSSTGPVLVFERLLFNFSKDNDFDYLEFRLWIGLWSAFQCLVLVATDASFLVKYFTRFTEEGFSSLISFIFIYDAFKKMIKLADHYPINSEFKVDYITHFSCACKPVDPVNSSFFNRTAVLSDNELVYSSSEMDNTTIDWAALTAKECLKYGGKLEGNSCDYVPDITLMSFILFFGTYTCSMALKKFKTSRYFPTTARKLISDFAIILSILIFCGIDALVGVDTPKLIVPSEFKPTSPERGWFIPPFGGNPWWVYLAAAIPALLVTILIFMDQQITAVIVNRKEHKLKKGAGYHLDLFWVAILMIVCSFMGLPWYVAATVISIAHIDSLKMETETSAPGEQPKFLGVREQRVTGVIVFILTGVSVFMAPILKFIPMPVLYGVFLYMGVASLNGVQFMDRLKLLLMPLKHQPDFIYLRHVPLRRVHLFTFLQVVCLALLWILKSTVAAIIFPVMILALVAVRKAMDYLFSQHDLSFLDDVIPEKDKKKKEDEKKKKKKKGSMDSDNDDVRSFLLLSHSSFLAT</sequence>
<dbReference type="AlphaFoldDB" id="A0A6J0J043"/>
<evidence type="ECO:0000256" key="1">
    <source>
        <dbReference type="ARBA" id="ARBA00004554"/>
    </source>
</evidence>
<dbReference type="PRINTS" id="PR01231">
    <property type="entry name" value="HCO3TRNSPORT"/>
</dbReference>
<evidence type="ECO:0000256" key="2">
    <source>
        <dbReference type="ARBA" id="ARBA00010993"/>
    </source>
</evidence>
<evidence type="ECO:0000256" key="11">
    <source>
        <dbReference type="ARBA" id="ARBA00023201"/>
    </source>
</evidence>
<evidence type="ECO:0000313" key="19">
    <source>
        <dbReference type="Proteomes" id="UP000504624"/>
    </source>
</evidence>
<keyword evidence="7 15" id="KW-1133">Transmembrane helix</keyword>
<evidence type="ECO:0000256" key="9">
    <source>
        <dbReference type="ARBA" id="ARBA00023065"/>
    </source>
</evidence>
<evidence type="ECO:0000256" key="13">
    <source>
        <dbReference type="ARBA" id="ARBA00036309"/>
    </source>
</evidence>
<dbReference type="NCBIfam" id="TIGR00834">
    <property type="entry name" value="ae"/>
    <property type="match status" value="1"/>
</dbReference>
<keyword evidence="19" id="KW-1185">Reference proteome</keyword>
<dbReference type="PANTHER" id="PTHR11453">
    <property type="entry name" value="ANION EXCHANGE PROTEIN"/>
    <property type="match status" value="1"/>
</dbReference>
<keyword evidence="9 15" id="KW-0406">Ion transport</keyword>
<dbReference type="InterPro" id="IPR013769">
    <property type="entry name" value="Band3_cytoplasmic_dom"/>
</dbReference>
<evidence type="ECO:0000256" key="14">
    <source>
        <dbReference type="ARBA" id="ARBA00037277"/>
    </source>
</evidence>
<dbReference type="InterPro" id="IPR011531">
    <property type="entry name" value="HCO3_transpt-like_TM_dom"/>
</dbReference>
<dbReference type="GO" id="GO:0005452">
    <property type="term" value="F:solute:inorganic anion antiporter activity"/>
    <property type="evidence" value="ECO:0007669"/>
    <property type="project" value="InterPro"/>
</dbReference>
<dbReference type="RefSeq" id="XP_017692250.1">
    <property type="nucleotide sequence ID" value="XM_017836761.1"/>
</dbReference>
<dbReference type="GeneID" id="108508174"/>
<evidence type="ECO:0000256" key="7">
    <source>
        <dbReference type="ARBA" id="ARBA00022989"/>
    </source>
</evidence>
<feature type="transmembrane region" description="Helical" evidence="15">
    <location>
        <begin position="868"/>
        <end position="892"/>
    </location>
</feature>
<proteinExistence type="inferred from homology"/>
<keyword evidence="8" id="KW-0915">Sodium</keyword>
<feature type="compositionally biased region" description="Basic and acidic residues" evidence="16">
    <location>
        <begin position="81"/>
        <end position="98"/>
    </location>
</feature>
<gene>
    <name evidence="20" type="primary">SLC4A4</name>
</gene>
<comment type="subcellular location">
    <subcellularLocation>
        <location evidence="1">Basolateral cell membrane</location>
        <topology evidence="1">Multi-pass membrane protein</topology>
    </subcellularLocation>
    <subcellularLocation>
        <location evidence="15">Membrane</location>
        <topology evidence="15">Multi-pass membrane protein</topology>
    </subcellularLocation>
</comment>
<keyword evidence="10 15" id="KW-0472">Membrane</keyword>
<evidence type="ECO:0000256" key="8">
    <source>
        <dbReference type="ARBA" id="ARBA00023053"/>
    </source>
</evidence>
<evidence type="ECO:0000256" key="10">
    <source>
        <dbReference type="ARBA" id="ARBA00023136"/>
    </source>
</evidence>
<dbReference type="Proteomes" id="UP000504624">
    <property type="component" value="Unplaced"/>
</dbReference>
<feature type="transmembrane region" description="Helical" evidence="15">
    <location>
        <begin position="604"/>
        <end position="622"/>
    </location>
</feature>
<feature type="region of interest" description="Disordered" evidence="16">
    <location>
        <begin position="68"/>
        <end position="105"/>
    </location>
</feature>
<dbReference type="InterPro" id="IPR003020">
    <property type="entry name" value="HCO3_transpt_euk"/>
</dbReference>
<feature type="region of interest" description="Disordered" evidence="16">
    <location>
        <begin position="1059"/>
        <end position="1082"/>
    </location>
</feature>
<dbReference type="SUPFAM" id="SSF55804">
    <property type="entry name" value="Phoshotransferase/anion transport protein"/>
    <property type="match status" value="1"/>
</dbReference>
<evidence type="ECO:0000256" key="3">
    <source>
        <dbReference type="ARBA" id="ARBA00022448"/>
    </source>
</evidence>
<dbReference type="OrthoDB" id="1735926at2759"/>
<dbReference type="GO" id="GO:0016323">
    <property type="term" value="C:basolateral plasma membrane"/>
    <property type="evidence" value="ECO:0007669"/>
    <property type="project" value="UniProtKB-SubCell"/>
</dbReference>
<dbReference type="Pfam" id="PF00955">
    <property type="entry name" value="HCO3_cotransp"/>
    <property type="match status" value="1"/>
</dbReference>
<comment type="function">
    <text evidence="14">Electrogenic sodium/bicarbonate cotransporter with a Na(+):HCO3(-) stoichiometry varying from 1:2 to 1:3. May regulate bicarbonate influx/efflux at the basolateral membrane of cells and regulate intracellular pH.</text>
</comment>
<evidence type="ECO:0000256" key="6">
    <source>
        <dbReference type="ARBA" id="ARBA00022847"/>
    </source>
</evidence>
<feature type="domain" description="Band 3 cytoplasmic" evidence="18">
    <location>
        <begin position="135"/>
        <end position="438"/>
    </location>
</feature>
<dbReference type="Gene3D" id="1.10.287.570">
    <property type="entry name" value="Helical hairpin bin"/>
    <property type="match status" value="1"/>
</dbReference>
<dbReference type="InterPro" id="IPR016152">
    <property type="entry name" value="PTrfase/Anion_transptr"/>
</dbReference>
<evidence type="ECO:0000256" key="12">
    <source>
        <dbReference type="ARBA" id="ARBA00035820"/>
    </source>
</evidence>
<feature type="transmembrane region" description="Helical" evidence="15">
    <location>
        <begin position="555"/>
        <end position="584"/>
    </location>
</feature>
<keyword evidence="4" id="KW-1003">Cell membrane</keyword>
<dbReference type="FunFam" id="1.10.287.570:FF:000001">
    <property type="entry name" value="Anion exchange protein"/>
    <property type="match status" value="1"/>
</dbReference>
<dbReference type="CTD" id="8671"/>
<feature type="transmembrane region" description="Helical" evidence="15">
    <location>
        <begin position="520"/>
        <end position="543"/>
    </location>
</feature>
<evidence type="ECO:0000256" key="16">
    <source>
        <dbReference type="SAM" id="MobiDB-lite"/>
    </source>
</evidence>
<evidence type="ECO:0000256" key="4">
    <source>
        <dbReference type="ARBA" id="ARBA00022475"/>
    </source>
</evidence>